<keyword evidence="6" id="KW-0325">Glycoprotein</keyword>
<dbReference type="PROSITE" id="PS01173">
    <property type="entry name" value="LIPASE_GDXG_HIS"/>
    <property type="match status" value="1"/>
</dbReference>
<feature type="domain" description="Carboxylesterase type B" evidence="8">
    <location>
        <begin position="8"/>
        <end position="524"/>
    </location>
</feature>
<dbReference type="EMBL" id="JADYXP020000011">
    <property type="protein sequence ID" value="KAL0113962.1"/>
    <property type="molecule type" value="Genomic_DNA"/>
</dbReference>
<accession>A0AAW2FIG9</accession>
<evidence type="ECO:0000256" key="4">
    <source>
        <dbReference type="ARBA" id="ARBA00022801"/>
    </source>
</evidence>
<dbReference type="Proteomes" id="UP001430953">
    <property type="component" value="Unassembled WGS sequence"/>
</dbReference>
<organism evidence="9 10">
    <name type="scientific">Cardiocondyla obscurior</name>
    <dbReference type="NCBI Taxonomy" id="286306"/>
    <lineage>
        <taxon>Eukaryota</taxon>
        <taxon>Metazoa</taxon>
        <taxon>Ecdysozoa</taxon>
        <taxon>Arthropoda</taxon>
        <taxon>Hexapoda</taxon>
        <taxon>Insecta</taxon>
        <taxon>Pterygota</taxon>
        <taxon>Neoptera</taxon>
        <taxon>Endopterygota</taxon>
        <taxon>Hymenoptera</taxon>
        <taxon>Apocrita</taxon>
        <taxon>Aculeata</taxon>
        <taxon>Formicoidea</taxon>
        <taxon>Formicidae</taxon>
        <taxon>Myrmicinae</taxon>
        <taxon>Cardiocondyla</taxon>
    </lineage>
</organism>
<proteinExistence type="inferred from homology"/>
<dbReference type="InterPro" id="IPR002018">
    <property type="entry name" value="CarbesteraseB"/>
</dbReference>
<dbReference type="InterPro" id="IPR019826">
    <property type="entry name" value="Carboxylesterase_B_AS"/>
</dbReference>
<dbReference type="GO" id="GO:0052689">
    <property type="term" value="F:carboxylic ester hydrolase activity"/>
    <property type="evidence" value="ECO:0007669"/>
    <property type="project" value="UniProtKB-KW"/>
</dbReference>
<dbReference type="PANTHER" id="PTHR43142:SF1">
    <property type="entry name" value="CARBOXYLIC ESTER HYDROLASE"/>
    <property type="match status" value="1"/>
</dbReference>
<evidence type="ECO:0000256" key="1">
    <source>
        <dbReference type="ARBA" id="ARBA00005964"/>
    </source>
</evidence>
<dbReference type="PROSITE" id="PS00941">
    <property type="entry name" value="CARBOXYLESTERASE_B_2"/>
    <property type="match status" value="1"/>
</dbReference>
<dbReference type="EC" id="3.1.1.-" evidence="7"/>
<keyword evidence="3" id="KW-0719">Serine esterase</keyword>
<comment type="similarity">
    <text evidence="2">Belongs to the 'GDXG' lipolytic enzyme family.</text>
</comment>
<keyword evidence="5" id="KW-1015">Disulfide bond</keyword>
<name>A0AAW2FIG9_9HYME</name>
<evidence type="ECO:0000256" key="7">
    <source>
        <dbReference type="RuleBase" id="RU361235"/>
    </source>
</evidence>
<dbReference type="AlphaFoldDB" id="A0AAW2FIG9"/>
<dbReference type="PANTHER" id="PTHR43142">
    <property type="entry name" value="CARBOXYLIC ESTER HYDROLASE"/>
    <property type="match status" value="1"/>
</dbReference>
<evidence type="ECO:0000313" key="9">
    <source>
        <dbReference type="EMBL" id="KAL0113962.1"/>
    </source>
</evidence>
<evidence type="ECO:0000256" key="5">
    <source>
        <dbReference type="ARBA" id="ARBA00023157"/>
    </source>
</evidence>
<dbReference type="InterPro" id="IPR029058">
    <property type="entry name" value="AB_hydrolase_fold"/>
</dbReference>
<dbReference type="InterPro" id="IPR019819">
    <property type="entry name" value="Carboxylesterase_B_CS"/>
</dbReference>
<dbReference type="Pfam" id="PF00135">
    <property type="entry name" value="COesterase"/>
    <property type="match status" value="1"/>
</dbReference>
<dbReference type="InterPro" id="IPR002168">
    <property type="entry name" value="Lipase_GDXG_HIS_AS"/>
</dbReference>
<evidence type="ECO:0000259" key="8">
    <source>
        <dbReference type="Pfam" id="PF00135"/>
    </source>
</evidence>
<keyword evidence="4 7" id="KW-0378">Hydrolase</keyword>
<comment type="similarity">
    <text evidence="1 7">Belongs to the type-B carboxylesterase/lipase family.</text>
</comment>
<evidence type="ECO:0000256" key="2">
    <source>
        <dbReference type="ARBA" id="ARBA00010515"/>
    </source>
</evidence>
<evidence type="ECO:0000256" key="3">
    <source>
        <dbReference type="ARBA" id="ARBA00022487"/>
    </source>
</evidence>
<protein>
    <recommendedName>
        <fullName evidence="7">Carboxylic ester hydrolase</fullName>
        <ecNumber evidence="7">3.1.1.-</ecNumber>
    </recommendedName>
</protein>
<evidence type="ECO:0000256" key="6">
    <source>
        <dbReference type="ARBA" id="ARBA00023180"/>
    </source>
</evidence>
<reference evidence="9 10" key="1">
    <citation type="submission" date="2023-03" db="EMBL/GenBank/DDBJ databases">
        <title>High recombination rates correlate with genetic variation in Cardiocondyla obscurior ants.</title>
        <authorList>
            <person name="Errbii M."/>
        </authorList>
    </citation>
    <scope>NUCLEOTIDE SEQUENCE [LARGE SCALE GENOMIC DNA]</scope>
    <source>
        <strain evidence="9">Alpha-2009</strain>
        <tissue evidence="9">Whole body</tissue>
    </source>
</reference>
<dbReference type="SUPFAM" id="SSF53474">
    <property type="entry name" value="alpha/beta-Hydrolases"/>
    <property type="match status" value="1"/>
</dbReference>
<dbReference type="PROSITE" id="PS00122">
    <property type="entry name" value="CARBOXYLESTERASE_B_1"/>
    <property type="match status" value="1"/>
</dbReference>
<sequence length="540" mass="61104">MDNNRVDVYVREGRLIGIVEETVYGDRYVAFRGIPYAKPPVGELRFKDPVPSEPWLGGKDASKHGNMSVQFDIMIKKMVGDEDCLYLNVYTPDIIKKRAVMVWIHGGGFSVGSGDAAIYGPDFIVRKDVVLVTLNYRLGALGFLNLNDKVATGNQGLKDVVMALRWVQRNISQFGGDPKNVTIFGESAGGAIVHYLTLSPLATGLFHKAISQSGVATNPWAFTDNEWTNEATNKSFQLAKKLGRTTSDPKAAYEFLKTIDAKKLVETTYKHFTKETDPLNQIVIFTPTLDYESPDPFFPEHPLTLMHRGVKVPFLLGNTSCEGSFFICNNLFGHISKEALEKVDSDFKSTITPRLLATLPKIPITVEELRFLYFRDKAISEETLMNYADFLGDALFYRGNMEVADVQINSDDAPTYLYKFSYDSDSYIAKKIFGVTLPGVSHGEDIFYLFYPYMMKENNVPPPDFNSEDFKVIDYLTQMWTDFAKTGDPTPAITDLTPIKWAPLKRGDVYDYLNIDIEPRMEFIRKGEHRSDWKNMKHKL</sequence>
<evidence type="ECO:0000313" key="10">
    <source>
        <dbReference type="Proteomes" id="UP001430953"/>
    </source>
</evidence>
<gene>
    <name evidence="9" type="ORF">PUN28_011345</name>
</gene>
<comment type="caution">
    <text evidence="9">The sequence shown here is derived from an EMBL/GenBank/DDBJ whole genome shotgun (WGS) entry which is preliminary data.</text>
</comment>
<dbReference type="Gene3D" id="3.40.50.1820">
    <property type="entry name" value="alpha/beta hydrolase"/>
    <property type="match status" value="1"/>
</dbReference>
<keyword evidence="10" id="KW-1185">Reference proteome</keyword>